<evidence type="ECO:0000313" key="1">
    <source>
        <dbReference type="EnsemblMetazoa" id="Aqu2.1.18993_001"/>
    </source>
</evidence>
<reference evidence="1" key="1">
    <citation type="submission" date="2017-05" db="UniProtKB">
        <authorList>
            <consortium name="EnsemblMetazoa"/>
        </authorList>
    </citation>
    <scope>IDENTIFICATION</scope>
</reference>
<dbReference type="InParanoid" id="A0A1X7TUW5"/>
<protein>
    <recommendedName>
        <fullName evidence="2">Death domain-containing protein</fullName>
    </recommendedName>
</protein>
<name>A0A1X7TUW5_AMPQE</name>
<dbReference type="AlphaFoldDB" id="A0A1X7TUW5"/>
<dbReference type="OrthoDB" id="1658288at2759"/>
<sequence length="154" mass="17059">MFDKGVIMIGDVSALDSLIKLYRPSFFNQYTKRSKLTDTNSTITIPVQETMGNIATGQTETKKSVPAPTLPQLLKVLKPMRSRWAGLADQLDVSRPAAGGEGGDDLTCLGSVLREWMDKKDKGNPDMWREIKEAVTEMEENDVLIGLLAIMENL</sequence>
<proteinExistence type="predicted"/>
<dbReference type="EnsemblMetazoa" id="Aqu2.1.18993_001">
    <property type="protein sequence ID" value="Aqu2.1.18993_001"/>
    <property type="gene ID" value="Aqu2.1.18993"/>
</dbReference>
<evidence type="ECO:0008006" key="2">
    <source>
        <dbReference type="Google" id="ProtNLM"/>
    </source>
</evidence>
<organism evidence="1">
    <name type="scientific">Amphimedon queenslandica</name>
    <name type="common">Sponge</name>
    <dbReference type="NCBI Taxonomy" id="400682"/>
    <lineage>
        <taxon>Eukaryota</taxon>
        <taxon>Metazoa</taxon>
        <taxon>Porifera</taxon>
        <taxon>Demospongiae</taxon>
        <taxon>Heteroscleromorpha</taxon>
        <taxon>Haplosclerida</taxon>
        <taxon>Niphatidae</taxon>
        <taxon>Amphimedon</taxon>
    </lineage>
</organism>
<accession>A0A1X7TUW5</accession>